<keyword evidence="1" id="KW-1185">Reference proteome</keyword>
<reference evidence="2" key="1">
    <citation type="submission" date="2016-11" db="UniProtKB">
        <authorList>
            <consortium name="WormBaseParasite"/>
        </authorList>
    </citation>
    <scope>IDENTIFICATION</scope>
</reference>
<accession>A0A1I7TL77</accession>
<dbReference type="WBParaSite" id="Csp11.Scaffold628.g7018.t1">
    <property type="protein sequence ID" value="Csp11.Scaffold628.g7018.t1"/>
    <property type="gene ID" value="Csp11.Scaffold628.g7018"/>
</dbReference>
<protein>
    <submittedName>
        <fullName evidence="2">Uncharacterized protein</fullName>
    </submittedName>
</protein>
<organism evidence="1 2">
    <name type="scientific">Caenorhabditis tropicalis</name>
    <dbReference type="NCBI Taxonomy" id="1561998"/>
    <lineage>
        <taxon>Eukaryota</taxon>
        <taxon>Metazoa</taxon>
        <taxon>Ecdysozoa</taxon>
        <taxon>Nematoda</taxon>
        <taxon>Chromadorea</taxon>
        <taxon>Rhabditida</taxon>
        <taxon>Rhabditina</taxon>
        <taxon>Rhabditomorpha</taxon>
        <taxon>Rhabditoidea</taxon>
        <taxon>Rhabditidae</taxon>
        <taxon>Peloderinae</taxon>
        <taxon>Caenorhabditis</taxon>
    </lineage>
</organism>
<proteinExistence type="predicted"/>
<dbReference type="Proteomes" id="UP000095282">
    <property type="component" value="Unplaced"/>
</dbReference>
<sequence>MDNDPEIQILLEKLKELLIYFLCPLYTLKSNCDILFQLVILLCNSRARFTRSRDEPKEVAIKRNEKTGYDYLGGFIRQKLLGTVEQRKNIDRKMILQLVMTHLESLKSKQQMITCQFRTSSFSDYNVEEATKRADGRLVWTSQLRTIDNLLPIKTGKRTQINILLDLINFVSGANRHGQFQNGPMNRNICYTSNENCKRMTEAFRELRYIIRNDKRFNGDPLIGTKAVRGAILGIMIDFLRNNQNMQMRLPSNYYLSVTSQAMTIGPLNSAPNQFFSGAPMNSSPWLASFPSSSMMQHGQTVVCTCTSSTNS</sequence>
<dbReference type="AlphaFoldDB" id="A0A1I7TL77"/>
<evidence type="ECO:0000313" key="2">
    <source>
        <dbReference type="WBParaSite" id="Csp11.Scaffold628.g7018.t1"/>
    </source>
</evidence>
<name>A0A1I7TL77_9PELO</name>
<evidence type="ECO:0000313" key="1">
    <source>
        <dbReference type="Proteomes" id="UP000095282"/>
    </source>
</evidence>